<comment type="caution">
    <text evidence="1">The sequence shown here is derived from an EMBL/GenBank/DDBJ whole genome shotgun (WGS) entry which is preliminary data.</text>
</comment>
<proteinExistence type="predicted"/>
<accession>A0A2V4A5C1</accession>
<reference evidence="1 2" key="1">
    <citation type="submission" date="2018-05" db="EMBL/GenBank/DDBJ databases">
        <title>Marinifilum breve JC075T sp. nov., a marine bacterium isolated from Yongle Blue Hole in the South China Sea.</title>
        <authorList>
            <person name="Fu T."/>
        </authorList>
    </citation>
    <scope>NUCLEOTIDE SEQUENCE [LARGE SCALE GENOMIC DNA]</scope>
    <source>
        <strain evidence="1 2">JC075</strain>
    </source>
</reference>
<gene>
    <name evidence="1" type="ORF">DF185_00305</name>
</gene>
<evidence type="ECO:0000313" key="1">
    <source>
        <dbReference type="EMBL" id="PXY02570.1"/>
    </source>
</evidence>
<evidence type="ECO:0000313" key="2">
    <source>
        <dbReference type="Proteomes" id="UP000248079"/>
    </source>
</evidence>
<sequence>MKNAKIDNSQYQNTLLEQISSKLDPAISLVDAISDILSISNDAAYRRIRGEKKMDISEIALLCKEYSISMDAIFAIDSNSLLFNYSPLNLENKEVYYAYMRQFNLSIESINKQKNGKILFSATDIPIYHFMPFKELTLFKLYSWNAGIYNTSTKFEQFFNEFASTELFDIYDSIYSNYQKANSLEIWTDKTIDPILRLLEYYNEIGAFESQETPKLLYKQLLALIENIGEWSASGKKGATGHAAEYEMFLSEIELENNFVLTKSDTSQHCIIKLFTVNSISTANQKFCRETEKWFNDVIKKSKCISRISQKDNYRFINGMKEKVGEYL</sequence>
<dbReference type="AlphaFoldDB" id="A0A2V4A5C1"/>
<dbReference type="OrthoDB" id="1098026at2"/>
<dbReference type="Proteomes" id="UP000248079">
    <property type="component" value="Unassembled WGS sequence"/>
</dbReference>
<keyword evidence="2" id="KW-1185">Reference proteome</keyword>
<protein>
    <recommendedName>
        <fullName evidence="3">Transcription regulator BetR N-terminal domain-containing protein</fullName>
    </recommendedName>
</protein>
<evidence type="ECO:0008006" key="3">
    <source>
        <dbReference type="Google" id="ProtNLM"/>
    </source>
</evidence>
<dbReference type="RefSeq" id="WP_110358731.1">
    <property type="nucleotide sequence ID" value="NZ_QFLI01000001.1"/>
</dbReference>
<organism evidence="1 2">
    <name type="scientific">Marinifilum breve</name>
    <dbReference type="NCBI Taxonomy" id="2184082"/>
    <lineage>
        <taxon>Bacteria</taxon>
        <taxon>Pseudomonadati</taxon>
        <taxon>Bacteroidota</taxon>
        <taxon>Bacteroidia</taxon>
        <taxon>Marinilabiliales</taxon>
        <taxon>Marinifilaceae</taxon>
    </lineage>
</organism>
<dbReference type="EMBL" id="QFLI01000001">
    <property type="protein sequence ID" value="PXY02570.1"/>
    <property type="molecule type" value="Genomic_DNA"/>
</dbReference>
<name>A0A2V4A5C1_9BACT</name>